<dbReference type="AlphaFoldDB" id="A0A4U0Y5E4"/>
<dbReference type="EMBL" id="NAJQ01000025">
    <property type="protein sequence ID" value="TKA82795.1"/>
    <property type="molecule type" value="Genomic_DNA"/>
</dbReference>
<accession>A0A4U0Y5E4</accession>
<sequence length="186" mass="21305">MASSTSQEMSQPAAESQGNRHTFDAEIRQSTVTQHQHHEPALRTRVIDTLNKQCAEKREHLFLRLPQPNPVGHCIMVPYTWSQEEAERYLAWPDRSALPRDLATVCQDDKAVLLWVFDASHSGGKLPELELDPLPELERHPALCAFDMDGGDNIALIPSEFLEMRRVRANRVQFKLKENRGRDDRV</sequence>
<organism evidence="2 3">
    <name type="scientific">Friedmanniomyces simplex</name>
    <dbReference type="NCBI Taxonomy" id="329884"/>
    <lineage>
        <taxon>Eukaryota</taxon>
        <taxon>Fungi</taxon>
        <taxon>Dikarya</taxon>
        <taxon>Ascomycota</taxon>
        <taxon>Pezizomycotina</taxon>
        <taxon>Dothideomycetes</taxon>
        <taxon>Dothideomycetidae</taxon>
        <taxon>Mycosphaerellales</taxon>
        <taxon>Teratosphaeriaceae</taxon>
        <taxon>Friedmanniomyces</taxon>
    </lineage>
</organism>
<keyword evidence="3" id="KW-1185">Reference proteome</keyword>
<name>A0A4U0Y5E4_9PEZI</name>
<evidence type="ECO:0000313" key="3">
    <source>
        <dbReference type="Proteomes" id="UP000309340"/>
    </source>
</evidence>
<evidence type="ECO:0000256" key="1">
    <source>
        <dbReference type="SAM" id="MobiDB-lite"/>
    </source>
</evidence>
<reference evidence="2 3" key="1">
    <citation type="submission" date="2017-03" db="EMBL/GenBank/DDBJ databases">
        <title>Genomes of endolithic fungi from Antarctica.</title>
        <authorList>
            <person name="Coleine C."/>
            <person name="Masonjones S."/>
            <person name="Stajich J.E."/>
        </authorList>
    </citation>
    <scope>NUCLEOTIDE SEQUENCE [LARGE SCALE GENOMIC DNA]</scope>
    <source>
        <strain evidence="2 3">CCFEE 5184</strain>
    </source>
</reference>
<proteinExistence type="predicted"/>
<feature type="region of interest" description="Disordered" evidence="1">
    <location>
        <begin position="1"/>
        <end position="20"/>
    </location>
</feature>
<protein>
    <submittedName>
        <fullName evidence="2">Uncharacterized protein</fullName>
    </submittedName>
</protein>
<dbReference type="Proteomes" id="UP000309340">
    <property type="component" value="Unassembled WGS sequence"/>
</dbReference>
<evidence type="ECO:0000313" key="2">
    <source>
        <dbReference type="EMBL" id="TKA82795.1"/>
    </source>
</evidence>
<gene>
    <name evidence="2" type="ORF">B0A55_01794</name>
</gene>
<comment type="caution">
    <text evidence="2">The sequence shown here is derived from an EMBL/GenBank/DDBJ whole genome shotgun (WGS) entry which is preliminary data.</text>
</comment>